<organism evidence="1 4">
    <name type="scientific">Sulfolobus acidocaldarius</name>
    <dbReference type="NCBI Taxonomy" id="2285"/>
    <lineage>
        <taxon>Archaea</taxon>
        <taxon>Thermoproteota</taxon>
        <taxon>Thermoprotei</taxon>
        <taxon>Sulfolobales</taxon>
        <taxon>Sulfolobaceae</taxon>
        <taxon>Sulfolobus</taxon>
    </lineage>
</organism>
<evidence type="ECO:0000313" key="3">
    <source>
        <dbReference type="Proteomes" id="UP000060043"/>
    </source>
</evidence>
<dbReference type="Pfam" id="PF06240">
    <property type="entry name" value="COXG"/>
    <property type="match status" value="1"/>
</dbReference>
<name>A0A0U3FJZ5_9CREN</name>
<dbReference type="SUPFAM" id="SSF55961">
    <property type="entry name" value="Bet v1-like"/>
    <property type="match status" value="1"/>
</dbReference>
<evidence type="ECO:0000313" key="4">
    <source>
        <dbReference type="Proteomes" id="UP000065473"/>
    </source>
</evidence>
<gene>
    <name evidence="1" type="ORF">ATY89_07920</name>
    <name evidence="2" type="ORF">ATZ20_10940</name>
</gene>
<dbReference type="Gene3D" id="3.30.530.20">
    <property type="match status" value="1"/>
</dbReference>
<protein>
    <submittedName>
        <fullName evidence="1">Carbon monoxide dehydrogenase</fullName>
    </submittedName>
</protein>
<sequence length="148" mass="16483">MEISGEFVVNMVKAKVSEFFTEPKMFTECLPSLQGYEIKGDNEISATFKIDVSGFNIPHMSTITANINAKIIKDNEKIEIVGNGRSAGVSVKINISLNLYEMQKSTKVIWSAKMDMGLLTKLLGENSIRKIAESNVNYIINCIRSRVT</sequence>
<proteinExistence type="predicted"/>
<dbReference type="InterPro" id="IPR023393">
    <property type="entry name" value="START-like_dom_sf"/>
</dbReference>
<dbReference type="EMBL" id="CP013694">
    <property type="protein sequence ID" value="ALU30619.1"/>
    <property type="molecule type" value="Genomic_DNA"/>
</dbReference>
<dbReference type="Proteomes" id="UP000060043">
    <property type="component" value="Chromosome"/>
</dbReference>
<dbReference type="EMBL" id="CP013695">
    <property type="protein sequence ID" value="ALU32880.1"/>
    <property type="molecule type" value="Genomic_DNA"/>
</dbReference>
<dbReference type="Proteomes" id="UP000065473">
    <property type="component" value="Chromosome"/>
</dbReference>
<dbReference type="AlphaFoldDB" id="A0A0U3FJZ5"/>
<dbReference type="OMA" id="NDSRIDW"/>
<dbReference type="GeneID" id="14552548"/>
<dbReference type="CDD" id="cd05018">
    <property type="entry name" value="CoxG"/>
    <property type="match status" value="1"/>
</dbReference>
<reference evidence="3 4" key="1">
    <citation type="submission" date="2015-12" db="EMBL/GenBank/DDBJ databases">
        <title>A stable core within a dynamic pangenome in Sulfolobus acidocaldarius.</title>
        <authorList>
            <person name="Anderson R."/>
            <person name="Kouris A."/>
            <person name="Seward C."/>
            <person name="Campbell K."/>
            <person name="Whitaker R."/>
        </authorList>
    </citation>
    <scope>NUCLEOTIDE SEQUENCE [LARGE SCALE GENOMIC DNA]</scope>
    <source>
        <strain evidence="1 4">GG12-C01-09</strain>
        <strain evidence="2 3">NG05B_CO5_07</strain>
    </source>
</reference>
<evidence type="ECO:0000313" key="1">
    <source>
        <dbReference type="EMBL" id="ALU30619.1"/>
    </source>
</evidence>
<evidence type="ECO:0000313" key="2">
    <source>
        <dbReference type="EMBL" id="ALU32880.1"/>
    </source>
</evidence>
<dbReference type="PANTHER" id="PTHR38588">
    <property type="entry name" value="BLL0334 PROTEIN"/>
    <property type="match status" value="1"/>
</dbReference>
<accession>A0A0U3FJZ5</accession>
<dbReference type="PANTHER" id="PTHR38588:SF1">
    <property type="entry name" value="BLL0334 PROTEIN"/>
    <property type="match status" value="1"/>
</dbReference>
<dbReference type="OrthoDB" id="36222at2157"/>
<dbReference type="RefSeq" id="WP_011278829.1">
    <property type="nucleotide sequence ID" value="NZ_BHWZ01000006.1"/>
</dbReference>
<dbReference type="InterPro" id="IPR010419">
    <property type="entry name" value="CO_DH_gsu"/>
</dbReference>